<feature type="domain" description="Sporulation stage II protein D amidase enhancer LytB N-terminal" evidence="2">
    <location>
        <begin position="284"/>
        <end position="387"/>
    </location>
</feature>
<feature type="signal peptide" evidence="1">
    <location>
        <begin position="1"/>
        <end position="33"/>
    </location>
</feature>
<dbReference type="Proteomes" id="UP000226079">
    <property type="component" value="Unassembled WGS sequence"/>
</dbReference>
<comment type="caution">
    <text evidence="3">The sequence shown here is derived from an EMBL/GenBank/DDBJ whole genome shotgun (WGS) entry which is preliminary data.</text>
</comment>
<dbReference type="OrthoDB" id="9773852at2"/>
<organism evidence="3 4">
    <name type="scientific">Propionicimonas paludicola</name>
    <dbReference type="NCBI Taxonomy" id="185243"/>
    <lineage>
        <taxon>Bacteria</taxon>
        <taxon>Bacillati</taxon>
        <taxon>Actinomycetota</taxon>
        <taxon>Actinomycetes</taxon>
        <taxon>Propionibacteriales</taxon>
        <taxon>Nocardioidaceae</taxon>
        <taxon>Propionicimonas</taxon>
    </lineage>
</organism>
<dbReference type="InterPro" id="IPR013693">
    <property type="entry name" value="SpoIID/LytB_N"/>
</dbReference>
<feature type="chain" id="PRO_5012631513" evidence="1">
    <location>
        <begin position="34"/>
        <end position="525"/>
    </location>
</feature>
<sequence>MRPSHPVRLLLALICSFALVGSLSMATAVPAVAAAGYKLTAGGTRVTTSDKAAKLTVTVTKAGKAVAKATVLLQYRKGNSWATEKKVTVKRGKGSVSVKHAVGDRRYRFSISGVASAEFVVRVVPAKFTISGSGAGHGVGLSQYGAYQLASSSRLTTEQILEHYYTGASLSTANNNPRTVKVQVLGPPSDSRKTTTLTIGSGGFSVTGDGKLLKTYPTPGKVAIGVSGSKVTAKVTLANGKVKNQNLPSSSRLTLTWTGGPVTVDGAQGSYKAGNLQVTVRSGRPNVVNELAMNTDYLYGIDEMPASWGSAAGKGAAALRAQAIVARTYVIKRVLALKDRYSGDGLGDVDPACDCHVFDDQRSQNFTGWKKAGPTASKPWVDAVKATILGSEVQVLRDPLNGLAETPFFASSGKGGGTANNADAFGTPPLPYLVSIADPASASAPGNPYTSWTRTLTQAQLATALGVTEPIRSATVAETYSGGLVKTISYTTASGAQVLLPSRTSEAWRTRLGLPGAWVSKITGK</sequence>
<reference evidence="3 4" key="1">
    <citation type="submission" date="2017-10" db="EMBL/GenBank/DDBJ databases">
        <title>Sequencing the genomes of 1000 actinobacteria strains.</title>
        <authorList>
            <person name="Klenk H.-P."/>
        </authorList>
    </citation>
    <scope>NUCLEOTIDE SEQUENCE [LARGE SCALE GENOMIC DNA]</scope>
    <source>
        <strain evidence="3 4">DSM 15597</strain>
    </source>
</reference>
<evidence type="ECO:0000313" key="4">
    <source>
        <dbReference type="Proteomes" id="UP000226079"/>
    </source>
</evidence>
<protein>
    <submittedName>
        <fullName evidence="3">SpoIID/LytB domain protein</fullName>
    </submittedName>
</protein>
<keyword evidence="4" id="KW-1185">Reference proteome</keyword>
<dbReference type="Pfam" id="PF08486">
    <property type="entry name" value="SpoIID"/>
    <property type="match status" value="1"/>
</dbReference>
<dbReference type="EMBL" id="PDJC01000001">
    <property type="protein sequence ID" value="PFG16081.1"/>
    <property type="molecule type" value="Genomic_DNA"/>
</dbReference>
<evidence type="ECO:0000313" key="3">
    <source>
        <dbReference type="EMBL" id="PFG16081.1"/>
    </source>
</evidence>
<name>A0A2A9CPF6_9ACTN</name>
<proteinExistence type="predicted"/>
<keyword evidence="1" id="KW-0732">Signal</keyword>
<evidence type="ECO:0000256" key="1">
    <source>
        <dbReference type="SAM" id="SignalP"/>
    </source>
</evidence>
<evidence type="ECO:0000259" key="2">
    <source>
        <dbReference type="Pfam" id="PF08486"/>
    </source>
</evidence>
<gene>
    <name evidence="3" type="ORF">ATK74_0611</name>
</gene>
<accession>A0A2A9CPF6</accession>
<dbReference type="AlphaFoldDB" id="A0A2A9CPF6"/>
<dbReference type="RefSeq" id="WP_143483541.1">
    <property type="nucleotide sequence ID" value="NZ_PDJC01000001.1"/>
</dbReference>